<dbReference type="InterPro" id="IPR016140">
    <property type="entry name" value="Bifunc_inhib/LTP/seed_store"/>
</dbReference>
<dbReference type="CDD" id="cd00010">
    <property type="entry name" value="AAI_LTSS"/>
    <property type="match status" value="1"/>
</dbReference>
<feature type="domain" description="Bifunctional inhibitor/plant lipid transfer protein/seed storage helical" evidence="6">
    <location>
        <begin position="33"/>
        <end position="116"/>
    </location>
</feature>
<feature type="compositionally biased region" description="Polar residues" evidence="5">
    <location>
        <begin position="131"/>
        <end position="143"/>
    </location>
</feature>
<dbReference type="InterPro" id="IPR036312">
    <property type="entry name" value="Bifun_inhib/LTP/seed_sf"/>
</dbReference>
<evidence type="ECO:0000256" key="3">
    <source>
        <dbReference type="ARBA" id="ARBA00023157"/>
    </source>
</evidence>
<evidence type="ECO:0000256" key="4">
    <source>
        <dbReference type="ARBA" id="ARBA00023180"/>
    </source>
</evidence>
<dbReference type="Gramene" id="LPERR10G03480.1">
    <property type="protein sequence ID" value="LPERR10G03480.1"/>
    <property type="gene ID" value="LPERR10G03480"/>
</dbReference>
<dbReference type="EnsemblPlants" id="LPERR10G03480.1">
    <property type="protein sequence ID" value="LPERR10G03480.1"/>
    <property type="gene ID" value="LPERR10G03480"/>
</dbReference>
<evidence type="ECO:0000313" key="8">
    <source>
        <dbReference type="Proteomes" id="UP000032180"/>
    </source>
</evidence>
<dbReference type="Pfam" id="PF14368">
    <property type="entry name" value="LTP_2"/>
    <property type="match status" value="1"/>
</dbReference>
<reference evidence="7 8" key="1">
    <citation type="submission" date="2012-08" db="EMBL/GenBank/DDBJ databases">
        <title>Oryza genome evolution.</title>
        <authorList>
            <person name="Wing R.A."/>
        </authorList>
    </citation>
    <scope>NUCLEOTIDE SEQUENCE</scope>
</reference>
<keyword evidence="4" id="KW-0325">Glycoprotein</keyword>
<dbReference type="PANTHER" id="PTHR33044">
    <property type="entry name" value="BIFUNCTIONAL INHIBITOR/LIPID-TRANSFER PROTEIN/SEED STORAGE 2S ALBUMIN SUPERFAMILY PROTEIN-RELATED"/>
    <property type="match status" value="1"/>
</dbReference>
<reference evidence="7" key="3">
    <citation type="submission" date="2015-04" db="UniProtKB">
        <authorList>
            <consortium name="EnsemblPlants"/>
        </authorList>
    </citation>
    <scope>IDENTIFICATION</scope>
</reference>
<evidence type="ECO:0000256" key="2">
    <source>
        <dbReference type="ARBA" id="ARBA00022729"/>
    </source>
</evidence>
<dbReference type="Gene3D" id="1.10.110.10">
    <property type="entry name" value="Plant lipid-transfer and hydrophobic proteins"/>
    <property type="match status" value="1"/>
</dbReference>
<dbReference type="SUPFAM" id="SSF47699">
    <property type="entry name" value="Bifunctional inhibitor/lipid-transfer protein/seed storage 2S albumin"/>
    <property type="match status" value="1"/>
</dbReference>
<dbReference type="Proteomes" id="UP000032180">
    <property type="component" value="Chromosome 10"/>
</dbReference>
<organism evidence="7 8">
    <name type="scientific">Leersia perrieri</name>
    <dbReference type="NCBI Taxonomy" id="77586"/>
    <lineage>
        <taxon>Eukaryota</taxon>
        <taxon>Viridiplantae</taxon>
        <taxon>Streptophyta</taxon>
        <taxon>Embryophyta</taxon>
        <taxon>Tracheophyta</taxon>
        <taxon>Spermatophyta</taxon>
        <taxon>Magnoliopsida</taxon>
        <taxon>Liliopsida</taxon>
        <taxon>Poales</taxon>
        <taxon>Poaceae</taxon>
        <taxon>BOP clade</taxon>
        <taxon>Oryzoideae</taxon>
        <taxon>Oryzeae</taxon>
        <taxon>Oryzinae</taxon>
        <taxon>Leersia</taxon>
    </lineage>
</organism>
<dbReference type="HOGENOM" id="CLU_113502_0_0_1"/>
<dbReference type="eggNOG" id="ENOG502R3MU">
    <property type="taxonomic scope" value="Eukaryota"/>
</dbReference>
<keyword evidence="3" id="KW-1015">Disulfide bond</keyword>
<evidence type="ECO:0000259" key="6">
    <source>
        <dbReference type="Pfam" id="PF14368"/>
    </source>
</evidence>
<sequence>MAVVAVAAAAEAATPTTAAAALPPLPFTMPAADTPQPEIPPCLNDLMPCVSAYDNSSMMAPCCDAVAKVFKNDPACICQVFNEARNYTKQLGIDALDSEQQMFARCKISGTSASICNNGLAGHGTPAGESSAGSEAKNSSPHSRLTEVKFPIY</sequence>
<accession>A0A0D9XID7</accession>
<name>A0A0D9XID7_9ORYZ</name>
<evidence type="ECO:0000256" key="1">
    <source>
        <dbReference type="ARBA" id="ARBA00009748"/>
    </source>
</evidence>
<dbReference type="AlphaFoldDB" id="A0A0D9XID7"/>
<keyword evidence="2" id="KW-0732">Signal</keyword>
<evidence type="ECO:0000313" key="7">
    <source>
        <dbReference type="EnsemblPlants" id="LPERR10G03480.1"/>
    </source>
</evidence>
<keyword evidence="8" id="KW-1185">Reference proteome</keyword>
<evidence type="ECO:0000256" key="5">
    <source>
        <dbReference type="SAM" id="MobiDB-lite"/>
    </source>
</evidence>
<proteinExistence type="inferred from homology"/>
<dbReference type="InterPro" id="IPR043325">
    <property type="entry name" value="LTSS"/>
</dbReference>
<reference evidence="8" key="2">
    <citation type="submission" date="2013-12" db="EMBL/GenBank/DDBJ databases">
        <authorList>
            <person name="Yu Y."/>
            <person name="Lee S."/>
            <person name="de Baynast K."/>
            <person name="Wissotski M."/>
            <person name="Liu L."/>
            <person name="Talag J."/>
            <person name="Goicoechea J."/>
            <person name="Angelova A."/>
            <person name="Jetty R."/>
            <person name="Kudrna D."/>
            <person name="Golser W."/>
            <person name="Rivera L."/>
            <person name="Zhang J."/>
            <person name="Wing R."/>
        </authorList>
    </citation>
    <scope>NUCLEOTIDE SEQUENCE</scope>
</reference>
<protein>
    <recommendedName>
        <fullName evidence="6">Bifunctional inhibitor/plant lipid transfer protein/seed storage helical domain-containing protein</fullName>
    </recommendedName>
</protein>
<feature type="region of interest" description="Disordered" evidence="5">
    <location>
        <begin position="126"/>
        <end position="145"/>
    </location>
</feature>
<comment type="similarity">
    <text evidence="1">Belongs to the plant LTP family.</text>
</comment>